<evidence type="ECO:0000256" key="4">
    <source>
        <dbReference type="ARBA" id="ARBA00022989"/>
    </source>
</evidence>
<dbReference type="GO" id="GO:0022857">
    <property type="term" value="F:transmembrane transporter activity"/>
    <property type="evidence" value="ECO:0007669"/>
    <property type="project" value="TreeGrafter"/>
</dbReference>
<keyword evidence="4 7" id="KW-1133">Transmembrane helix</keyword>
<feature type="transmembrane region" description="Helical" evidence="7">
    <location>
        <begin position="817"/>
        <end position="840"/>
    </location>
</feature>
<keyword evidence="2" id="KW-1003">Cell membrane</keyword>
<evidence type="ECO:0000256" key="2">
    <source>
        <dbReference type="ARBA" id="ARBA00022475"/>
    </source>
</evidence>
<feature type="transmembrane region" description="Helical" evidence="7">
    <location>
        <begin position="772"/>
        <end position="797"/>
    </location>
</feature>
<evidence type="ECO:0000259" key="8">
    <source>
        <dbReference type="Pfam" id="PF02687"/>
    </source>
</evidence>
<feature type="domain" description="ABC3 transporter permease C-terminal" evidence="8">
    <location>
        <begin position="365"/>
        <end position="482"/>
    </location>
</feature>
<dbReference type="GO" id="GO:0005886">
    <property type="term" value="C:plasma membrane"/>
    <property type="evidence" value="ECO:0007669"/>
    <property type="project" value="UniProtKB-SubCell"/>
</dbReference>
<feature type="transmembrane region" description="Helical" evidence="7">
    <location>
        <begin position="101"/>
        <end position="123"/>
    </location>
</feature>
<evidence type="ECO:0000256" key="7">
    <source>
        <dbReference type="SAM" id="Phobius"/>
    </source>
</evidence>
<dbReference type="Proteomes" id="UP000702544">
    <property type="component" value="Unassembled WGS sequence"/>
</dbReference>
<dbReference type="InterPro" id="IPR025857">
    <property type="entry name" value="MacB_PCD"/>
</dbReference>
<feature type="transmembrane region" description="Helical" evidence="7">
    <location>
        <begin position="359"/>
        <end position="382"/>
    </location>
</feature>
<dbReference type="InterPro" id="IPR047928">
    <property type="entry name" value="Perm_prefix_1"/>
</dbReference>
<dbReference type="InterPro" id="IPR050250">
    <property type="entry name" value="Macrolide_Exporter_MacB"/>
</dbReference>
<dbReference type="InterPro" id="IPR017800">
    <property type="entry name" value="ADOP"/>
</dbReference>
<accession>A0AAE5CC22</accession>
<dbReference type="AlphaFoldDB" id="A0AAE5CC22"/>
<dbReference type="PANTHER" id="PTHR30572:SF4">
    <property type="entry name" value="ABC TRANSPORTER PERMEASE YTRF"/>
    <property type="match status" value="1"/>
</dbReference>
<sequence length="896" mass="97630">MKRKRIFRWPFRDRARIADDVKAEVEHHLELSARKLERRGMDGEAARREARRRFGDVDRAKRELETMDQRNERRRERRAWLKSLYGDLRYGVRRLVRERGFATTALLTLALGIGASTAIFSVVRTVLLEPLPYATPDRLVMIWEQRPEEGGTTWLSAREVMSYAQQAESFEQIAGIDLRNANLTGGLEPERVRAAAVTASAFEALGVQALLGRTLIPANDEPGASDAVVIGHGLWQRAFGGAADVVGQTLRVNGRPRTVVGVMPASFRLPLDYREERPTELWLPLALDPADPGQWGDRYLNGLGRLREGVSPARARAELARIAEGWIREGFVADQGDGRLFRNAVPLREFVTGGVRRPLLIVFGAVGFVLLIVCANVANLLLARADGRRREVAIRGAMGAARRRLMGQLLTENLVLSTLGSGLGVGVAYAGTRALAALHPPGLPRVESVGIDPAVLVFSAGLALLTGLVFGLVPALQLSRTDLVGALREGGDRGTAGREGRRFRRGLVVAEMAFSVILLVGAGLLLRSFVELRRIDLGFEPDRVLTLRLSPSLADYPEDAQVVAFYRQAVDGIEALPGVVSAAAVRVLPLSSTIGNWSITIEGRPHVREENPNGDWQVVTSGYFETMGLELVSGRFLTDADREDGPMSVVINAPMAARYWPGEEALGKRFHLSTDDRPWMTVVGVVRPVRHNAVVEEPRTEMYLPHAQMPAEVGFAPYGMTLLVKTEGDPMAMVGPVREVIRGLDPNLPVSDIRSMDDVVANALAQPRFTALLLGLFAALALLLAAIGIYGTISLHVSRRAHEIGIRMALGAQRGQVLGMILGQGMVLAVAGVAFGLLGAFFLTRTLGALVYEVDTLDPVTFAAVPVMLIMVALLACLNPARRAARLEPAATLRRE</sequence>
<gene>
    <name evidence="10" type="ORF">GWO12_15965</name>
</gene>
<evidence type="ECO:0000256" key="5">
    <source>
        <dbReference type="ARBA" id="ARBA00023136"/>
    </source>
</evidence>
<reference evidence="10 11" key="1">
    <citation type="submission" date="2020-01" db="EMBL/GenBank/DDBJ databases">
        <title>Genomes assembled from Gulf of Kutch pelagic sediment metagenomes.</title>
        <authorList>
            <person name="Chandrashekar M."/>
            <person name="Mahajan M.S."/>
            <person name="Dave K.J."/>
            <person name="Vatsa P."/>
            <person name="Nathani N.M."/>
        </authorList>
    </citation>
    <scope>NUCLEOTIDE SEQUENCE [LARGE SCALE GENOMIC DNA]</scope>
    <source>
        <strain evidence="10">KS3-K002</strain>
    </source>
</reference>
<feature type="transmembrane region" description="Helical" evidence="7">
    <location>
        <begin position="413"/>
        <end position="431"/>
    </location>
</feature>
<evidence type="ECO:0000313" key="11">
    <source>
        <dbReference type="Proteomes" id="UP000702544"/>
    </source>
</evidence>
<dbReference type="EMBL" id="JAACAK010000133">
    <property type="protein sequence ID" value="NIR76577.1"/>
    <property type="molecule type" value="Genomic_DNA"/>
</dbReference>
<dbReference type="NCBIfam" id="NF038403">
    <property type="entry name" value="perm_prefix_1"/>
    <property type="match status" value="1"/>
</dbReference>
<evidence type="ECO:0000256" key="6">
    <source>
        <dbReference type="ARBA" id="ARBA00038076"/>
    </source>
</evidence>
<feature type="domain" description="MacB-like periplasmic core" evidence="9">
    <location>
        <begin position="514"/>
        <end position="726"/>
    </location>
</feature>
<feature type="domain" description="MacB-like periplasmic core" evidence="9">
    <location>
        <begin position="105"/>
        <end position="321"/>
    </location>
</feature>
<dbReference type="PANTHER" id="PTHR30572">
    <property type="entry name" value="MEMBRANE COMPONENT OF TRANSPORTER-RELATED"/>
    <property type="match status" value="1"/>
</dbReference>
<evidence type="ECO:0000256" key="3">
    <source>
        <dbReference type="ARBA" id="ARBA00022692"/>
    </source>
</evidence>
<feature type="transmembrane region" description="Helical" evidence="7">
    <location>
        <begin position="451"/>
        <end position="473"/>
    </location>
</feature>
<evidence type="ECO:0000256" key="1">
    <source>
        <dbReference type="ARBA" id="ARBA00004651"/>
    </source>
</evidence>
<dbReference type="NCBIfam" id="TIGR03434">
    <property type="entry name" value="ADOP"/>
    <property type="match status" value="1"/>
</dbReference>
<feature type="domain" description="ABC3 transporter permease C-terminal" evidence="8">
    <location>
        <begin position="776"/>
        <end position="889"/>
    </location>
</feature>
<feature type="transmembrane region" description="Helical" evidence="7">
    <location>
        <begin position="860"/>
        <end position="878"/>
    </location>
</feature>
<comment type="similarity">
    <text evidence="6">Belongs to the ABC-4 integral membrane protein family.</text>
</comment>
<evidence type="ECO:0000259" key="9">
    <source>
        <dbReference type="Pfam" id="PF12704"/>
    </source>
</evidence>
<dbReference type="Pfam" id="PF02687">
    <property type="entry name" value="FtsX"/>
    <property type="match status" value="2"/>
</dbReference>
<name>A0AAE5CC22_9BACT</name>
<comment type="subcellular location">
    <subcellularLocation>
        <location evidence="1">Cell membrane</location>
        <topology evidence="1">Multi-pass membrane protein</topology>
    </subcellularLocation>
</comment>
<comment type="caution">
    <text evidence="10">The sequence shown here is derived from an EMBL/GenBank/DDBJ whole genome shotgun (WGS) entry which is preliminary data.</text>
</comment>
<proteinExistence type="inferred from homology"/>
<dbReference type="InterPro" id="IPR003838">
    <property type="entry name" value="ABC3_permease_C"/>
</dbReference>
<keyword evidence="5 7" id="KW-0472">Membrane</keyword>
<protein>
    <submittedName>
        <fullName evidence="10">ABC transporter permease</fullName>
    </submittedName>
</protein>
<dbReference type="Pfam" id="PF12704">
    <property type="entry name" value="MacB_PCD"/>
    <property type="match status" value="2"/>
</dbReference>
<evidence type="ECO:0000313" key="10">
    <source>
        <dbReference type="EMBL" id="NIR76577.1"/>
    </source>
</evidence>
<keyword evidence="3 7" id="KW-0812">Transmembrane</keyword>
<organism evidence="10 11">
    <name type="scientific">Candidatus Kutchimonas denitrificans</name>
    <dbReference type="NCBI Taxonomy" id="3056748"/>
    <lineage>
        <taxon>Bacteria</taxon>
        <taxon>Pseudomonadati</taxon>
        <taxon>Gemmatimonadota</taxon>
        <taxon>Gemmatimonadia</taxon>
        <taxon>Candidatus Palauibacterales</taxon>
        <taxon>Candidatus Palauibacteraceae</taxon>
        <taxon>Candidatus Kutchimonas</taxon>
    </lineage>
</organism>
<feature type="transmembrane region" description="Helical" evidence="7">
    <location>
        <begin position="507"/>
        <end position="526"/>
    </location>
</feature>